<dbReference type="PANTHER" id="PTHR11786">
    <property type="entry name" value="N-HYDROXYARYLAMINE O-ACETYLTRANSFERASE"/>
    <property type="match status" value="1"/>
</dbReference>
<gene>
    <name evidence="2" type="ordered locus">PANA_1576</name>
</gene>
<dbReference type="HOGENOM" id="CLU_911047_0_0_6"/>
<accession>D4GCS0</accession>
<dbReference type="Proteomes" id="UP000001702">
    <property type="component" value="Chromosome"/>
</dbReference>
<reference evidence="2 3" key="1">
    <citation type="journal article" date="2010" name="J. Bacteriol.">
        <title>Genome sequence of Pantoea ananatis LMG20103, the causative agent of Eucalyptus blight and dieback.</title>
        <authorList>
            <person name="De Maayer P."/>
            <person name="Chan W.Y."/>
            <person name="Venter S.N."/>
            <person name="Toth I.K."/>
            <person name="Birch P.R."/>
            <person name="Joubert F."/>
            <person name="Coutinho T.A."/>
        </authorList>
    </citation>
    <scope>NUCLEOTIDE SEQUENCE [LARGE SCALE GENOMIC DNA]</scope>
    <source>
        <strain evidence="2 3">LMG 20103</strain>
    </source>
</reference>
<dbReference type="AlphaFoldDB" id="D4GCS0"/>
<dbReference type="STRING" id="706191.PANA_1576"/>
<evidence type="ECO:0000313" key="2">
    <source>
        <dbReference type="EMBL" id="ADD76743.1"/>
    </source>
</evidence>
<dbReference type="EMBL" id="CP001875">
    <property type="protein sequence ID" value="ADD76743.1"/>
    <property type="molecule type" value="Genomic_DNA"/>
</dbReference>
<dbReference type="InterPro" id="IPR001447">
    <property type="entry name" value="Arylamine_N-AcTrfase"/>
</dbReference>
<evidence type="ECO:0000256" key="1">
    <source>
        <dbReference type="ARBA" id="ARBA00006547"/>
    </source>
</evidence>
<dbReference type="SUPFAM" id="SSF54001">
    <property type="entry name" value="Cysteine proteinases"/>
    <property type="match status" value="1"/>
</dbReference>
<name>D4GCS0_PANAM</name>
<dbReference type="PANTHER" id="PTHR11786:SF0">
    <property type="entry name" value="ARYLAMINE N-ACETYLTRANSFERASE 4-RELATED"/>
    <property type="match status" value="1"/>
</dbReference>
<dbReference type="Gene3D" id="3.30.2140.20">
    <property type="match status" value="1"/>
</dbReference>
<protein>
    <recommendedName>
        <fullName evidence="4">Arylamine N-acetyltransferase</fullName>
    </recommendedName>
</protein>
<organism evidence="2 3">
    <name type="scientific">Pantoea ananatis (strain LMG 20103)</name>
    <dbReference type="NCBI Taxonomy" id="706191"/>
    <lineage>
        <taxon>Bacteria</taxon>
        <taxon>Pseudomonadati</taxon>
        <taxon>Pseudomonadota</taxon>
        <taxon>Gammaproteobacteria</taxon>
        <taxon>Enterobacterales</taxon>
        <taxon>Erwiniaceae</taxon>
        <taxon>Pantoea</taxon>
    </lineage>
</organism>
<comment type="similarity">
    <text evidence="1">Belongs to the arylamine N-acetyltransferase family.</text>
</comment>
<evidence type="ECO:0008006" key="4">
    <source>
        <dbReference type="Google" id="ProtNLM"/>
    </source>
</evidence>
<proteinExistence type="inferred from homology"/>
<dbReference type="eggNOG" id="ENOG5033S2J">
    <property type="taxonomic scope" value="Bacteria"/>
</dbReference>
<dbReference type="KEGG" id="pam:PANA_1576"/>
<dbReference type="InterPro" id="IPR038765">
    <property type="entry name" value="Papain-like_cys_pep_sf"/>
</dbReference>
<keyword evidence="3" id="KW-1185">Reference proteome</keyword>
<dbReference type="GO" id="GO:0016407">
    <property type="term" value="F:acetyltransferase activity"/>
    <property type="evidence" value="ECO:0007669"/>
    <property type="project" value="InterPro"/>
</dbReference>
<dbReference type="Pfam" id="PF00797">
    <property type="entry name" value="Acetyltransf_2"/>
    <property type="match status" value="1"/>
</dbReference>
<dbReference type="InterPro" id="IPR053710">
    <property type="entry name" value="Arylamine_NAT_domain_sf"/>
</dbReference>
<evidence type="ECO:0000313" key="3">
    <source>
        <dbReference type="Proteomes" id="UP000001702"/>
    </source>
</evidence>
<sequence length="303" mass="34645">MYSFVCIFRFKYSRLNTPEFHEICIIRDGFNLKLLNSQIERVMEKLRIPRPPEPTLEGLGELYRAWCRYVPFDNIRKRIDSTSNTIKPLPGANPHDFFSHWLANGTGGTCWAGHGALYALLKHFNFPVQYGISTMLSAHPASFNSPGHGTLLVPLDNETYVIDATMLHGAPLPLREWQSNHSVWGTRVHFSEGHWCINWKPLGRPWLDCRLLESDAVEAEYTRRHELSRDNSRFDGSLLIRLAGNNTITGIVKGELIIRDSDGKEIHSTLSHDEQCKMLIEHFGINEETVFSIPQNEHARIGI</sequence>